<sequence length="146" mass="17072">MTQKRHEEHIFEQKQDDTSRRQKKTVNIYQTLKPAGDRAASPARRDSLRKRTSLLFISLWLITLISLITTLGLYFKQSSALQSELKEQQRNSSTLITELQKQLGEKEQENSQLQKLLKKEQEFSQLQARYNRRDGVVTKPDPENVT</sequence>
<feature type="transmembrane region" description="Helical" evidence="2">
    <location>
        <begin position="54"/>
        <end position="75"/>
    </location>
</feature>
<feature type="compositionally biased region" description="Basic and acidic residues" evidence="1">
    <location>
        <begin position="1"/>
        <end position="20"/>
    </location>
</feature>
<protein>
    <submittedName>
        <fullName evidence="3">Uncharacterized protein</fullName>
    </submittedName>
</protein>
<name>A0A8T2MTV8_9TELE</name>
<keyword evidence="4" id="KW-1185">Reference proteome</keyword>
<proteinExistence type="predicted"/>
<comment type="caution">
    <text evidence="3">The sequence shown here is derived from an EMBL/GenBank/DDBJ whole genome shotgun (WGS) entry which is preliminary data.</text>
</comment>
<keyword evidence="2" id="KW-1133">Transmembrane helix</keyword>
<feature type="region of interest" description="Disordered" evidence="1">
    <location>
        <begin position="1"/>
        <end position="22"/>
    </location>
</feature>
<keyword evidence="2" id="KW-0472">Membrane</keyword>
<organism evidence="3 4">
    <name type="scientific">Albula glossodonta</name>
    <name type="common">roundjaw bonefish</name>
    <dbReference type="NCBI Taxonomy" id="121402"/>
    <lineage>
        <taxon>Eukaryota</taxon>
        <taxon>Metazoa</taxon>
        <taxon>Chordata</taxon>
        <taxon>Craniata</taxon>
        <taxon>Vertebrata</taxon>
        <taxon>Euteleostomi</taxon>
        <taxon>Actinopterygii</taxon>
        <taxon>Neopterygii</taxon>
        <taxon>Teleostei</taxon>
        <taxon>Albuliformes</taxon>
        <taxon>Albulidae</taxon>
        <taxon>Albula</taxon>
    </lineage>
</organism>
<evidence type="ECO:0000313" key="3">
    <source>
        <dbReference type="EMBL" id="KAG9328822.1"/>
    </source>
</evidence>
<accession>A0A8T2MTV8</accession>
<evidence type="ECO:0000313" key="4">
    <source>
        <dbReference type="Proteomes" id="UP000824540"/>
    </source>
</evidence>
<evidence type="ECO:0000256" key="2">
    <source>
        <dbReference type="SAM" id="Phobius"/>
    </source>
</evidence>
<dbReference type="EMBL" id="JAFBMS010001792">
    <property type="protein sequence ID" value="KAG9328822.1"/>
    <property type="molecule type" value="Genomic_DNA"/>
</dbReference>
<dbReference type="Proteomes" id="UP000824540">
    <property type="component" value="Unassembled WGS sequence"/>
</dbReference>
<evidence type="ECO:0000256" key="1">
    <source>
        <dbReference type="SAM" id="MobiDB-lite"/>
    </source>
</evidence>
<gene>
    <name evidence="3" type="ORF">JZ751_010304</name>
</gene>
<keyword evidence="2" id="KW-0812">Transmembrane</keyword>
<dbReference type="AlphaFoldDB" id="A0A8T2MTV8"/>
<reference evidence="3" key="1">
    <citation type="thesis" date="2021" institute="BYU ScholarsArchive" country="Provo, UT, USA">
        <title>Applications of and Algorithms for Genome Assembly and Genomic Analyses with an Emphasis on Marine Teleosts.</title>
        <authorList>
            <person name="Pickett B.D."/>
        </authorList>
    </citation>
    <scope>NUCLEOTIDE SEQUENCE</scope>
    <source>
        <strain evidence="3">HI-2016</strain>
    </source>
</reference>